<proteinExistence type="predicted"/>
<sequence length="91" mass="9812">MCPFFGSARVGIKYRALSGAGWLFMLGWGAVVLLMWYLQAVVNTSNQTEQSGQEGGDRMVKNLKVSVSNFAANASTAYYVNSLSAITIQAP</sequence>
<dbReference type="AlphaFoldDB" id="A0A1H1YKU8"/>
<organism evidence="3 4">
    <name type="scientific">Pseudomonas lini</name>
    <dbReference type="NCBI Taxonomy" id="163011"/>
    <lineage>
        <taxon>Bacteria</taxon>
        <taxon>Pseudomonadati</taxon>
        <taxon>Pseudomonadota</taxon>
        <taxon>Gammaproteobacteria</taxon>
        <taxon>Pseudomonadales</taxon>
        <taxon>Pseudomonadaceae</taxon>
        <taxon>Pseudomonas</taxon>
    </lineage>
</organism>
<keyword evidence="1" id="KW-0812">Transmembrane</keyword>
<keyword evidence="4" id="KW-1185">Reference proteome</keyword>
<evidence type="ECO:0000256" key="1">
    <source>
        <dbReference type="SAM" id="Phobius"/>
    </source>
</evidence>
<dbReference type="Proteomes" id="UP000434925">
    <property type="component" value="Unassembled WGS sequence"/>
</dbReference>
<dbReference type="EMBL" id="LT629746">
    <property type="protein sequence ID" value="SDT21955.1"/>
    <property type="molecule type" value="Genomic_DNA"/>
</dbReference>
<feature type="transmembrane region" description="Helical" evidence="1">
    <location>
        <begin position="20"/>
        <end position="38"/>
    </location>
</feature>
<reference evidence="2 5" key="3">
    <citation type="submission" date="2019-09" db="EMBL/GenBank/DDBJ databases">
        <title>Draft genome sequences of 48 bacterial type strains from the CCUG.</title>
        <authorList>
            <person name="Tunovic T."/>
            <person name="Pineiro-Iglesias B."/>
            <person name="Unosson C."/>
            <person name="Inganas E."/>
            <person name="Ohlen M."/>
            <person name="Cardew S."/>
            <person name="Jensie-Markopoulos S."/>
            <person name="Salva-Serra F."/>
            <person name="Jaen-Luchoro D."/>
            <person name="Karlsson R."/>
            <person name="Svensson-Stadler L."/>
            <person name="Chun J."/>
            <person name="Moore E."/>
        </authorList>
    </citation>
    <scope>NUCLEOTIDE SEQUENCE [LARGE SCALE GENOMIC DNA]</scope>
    <source>
        <strain evidence="2 5">CCUG 51522</strain>
    </source>
</reference>
<protein>
    <submittedName>
        <fullName evidence="3">Uncharacterized protein</fullName>
    </submittedName>
</protein>
<dbReference type="RefSeq" id="WP_151152242.1">
    <property type="nucleotide sequence ID" value="NZ_JYLB01000001.1"/>
</dbReference>
<keyword evidence="1" id="KW-1133">Transmembrane helix</keyword>
<accession>A0A1H1YKU8</accession>
<reference evidence="3" key="2">
    <citation type="submission" date="2016-10" db="EMBL/GenBank/DDBJ databases">
        <authorList>
            <person name="de Groot N.N."/>
        </authorList>
    </citation>
    <scope>NUCLEOTIDE SEQUENCE [LARGE SCALE GENOMIC DNA]</scope>
    <source>
        <strain evidence="3">BS3782</strain>
    </source>
</reference>
<dbReference type="EMBL" id="VZPO01000007">
    <property type="protein sequence ID" value="KAB0502786.1"/>
    <property type="molecule type" value="Genomic_DNA"/>
</dbReference>
<reference evidence="4" key="1">
    <citation type="submission" date="2016-10" db="EMBL/GenBank/DDBJ databases">
        <authorList>
            <person name="Varghese N."/>
            <person name="Submissions S."/>
        </authorList>
    </citation>
    <scope>NUCLEOTIDE SEQUENCE [LARGE SCALE GENOMIC DNA]</scope>
    <source>
        <strain evidence="4">BS3782</strain>
    </source>
</reference>
<name>A0A1H1YKU8_9PSED</name>
<evidence type="ECO:0000313" key="4">
    <source>
        <dbReference type="Proteomes" id="UP000182814"/>
    </source>
</evidence>
<evidence type="ECO:0000313" key="3">
    <source>
        <dbReference type="EMBL" id="SDT21955.1"/>
    </source>
</evidence>
<evidence type="ECO:0000313" key="2">
    <source>
        <dbReference type="EMBL" id="KAB0502786.1"/>
    </source>
</evidence>
<keyword evidence="1" id="KW-0472">Membrane</keyword>
<evidence type="ECO:0000313" key="5">
    <source>
        <dbReference type="Proteomes" id="UP000434925"/>
    </source>
</evidence>
<gene>
    <name evidence="2" type="ORF">F7R14_19315</name>
    <name evidence="3" type="ORF">SAMN04490191_3537</name>
</gene>
<dbReference type="Proteomes" id="UP000182814">
    <property type="component" value="Chromosome I"/>
</dbReference>